<gene>
    <name evidence="1" type="ORF">LCGC14_2512820</name>
</gene>
<dbReference type="AlphaFoldDB" id="A0A0F9DAG0"/>
<name>A0A0F9DAG0_9ZZZZ</name>
<reference evidence="1" key="1">
    <citation type="journal article" date="2015" name="Nature">
        <title>Complex archaea that bridge the gap between prokaryotes and eukaryotes.</title>
        <authorList>
            <person name="Spang A."/>
            <person name="Saw J.H."/>
            <person name="Jorgensen S.L."/>
            <person name="Zaremba-Niedzwiedzka K."/>
            <person name="Martijn J."/>
            <person name="Lind A.E."/>
            <person name="van Eijk R."/>
            <person name="Schleper C."/>
            <person name="Guy L."/>
            <person name="Ettema T.J."/>
        </authorList>
    </citation>
    <scope>NUCLEOTIDE SEQUENCE</scope>
</reference>
<dbReference type="EMBL" id="LAZR01040346">
    <property type="protein sequence ID" value="KKL14721.1"/>
    <property type="molecule type" value="Genomic_DNA"/>
</dbReference>
<protein>
    <submittedName>
        <fullName evidence="1">Uncharacterized protein</fullName>
    </submittedName>
</protein>
<sequence length="169" mass="19891">MTIENKLTVSSRSIRMLPASDVGGSWWCGIFIKGDNMNEYAHNDHWKWIEQIRKDLVISELGKTVANILGYIGYGIYNCPINYKKADWSNDTWIEIIWSRPLSNWDFDNLTRLILECHERLIRIDISGAAPNRLRMLFHQRESREGGMSVRMPTIEEMIERRKDAFRNE</sequence>
<evidence type="ECO:0000313" key="1">
    <source>
        <dbReference type="EMBL" id="KKL14721.1"/>
    </source>
</evidence>
<accession>A0A0F9DAG0</accession>
<comment type="caution">
    <text evidence="1">The sequence shown here is derived from an EMBL/GenBank/DDBJ whole genome shotgun (WGS) entry which is preliminary data.</text>
</comment>
<proteinExistence type="predicted"/>
<organism evidence="1">
    <name type="scientific">marine sediment metagenome</name>
    <dbReference type="NCBI Taxonomy" id="412755"/>
    <lineage>
        <taxon>unclassified sequences</taxon>
        <taxon>metagenomes</taxon>
        <taxon>ecological metagenomes</taxon>
    </lineage>
</organism>